<evidence type="ECO:0000256" key="1">
    <source>
        <dbReference type="SAM" id="MobiDB-lite"/>
    </source>
</evidence>
<dbReference type="Proteomes" id="UP000626109">
    <property type="component" value="Unassembled WGS sequence"/>
</dbReference>
<feature type="domain" description="RanBD1" evidence="2">
    <location>
        <begin position="9"/>
        <end position="171"/>
    </location>
</feature>
<organism evidence="3 4">
    <name type="scientific">Polarella glacialis</name>
    <name type="common">Dinoflagellate</name>
    <dbReference type="NCBI Taxonomy" id="89957"/>
    <lineage>
        <taxon>Eukaryota</taxon>
        <taxon>Sar</taxon>
        <taxon>Alveolata</taxon>
        <taxon>Dinophyceae</taxon>
        <taxon>Suessiales</taxon>
        <taxon>Suessiaceae</taxon>
        <taxon>Polarella</taxon>
    </lineage>
</organism>
<gene>
    <name evidence="3" type="ORF">PGLA2088_LOCUS12150</name>
</gene>
<evidence type="ECO:0000313" key="4">
    <source>
        <dbReference type="Proteomes" id="UP000626109"/>
    </source>
</evidence>
<dbReference type="AlphaFoldDB" id="A0A813IMT5"/>
<feature type="region of interest" description="Disordered" evidence="1">
    <location>
        <begin position="44"/>
        <end position="69"/>
    </location>
</feature>
<proteinExistence type="predicted"/>
<protein>
    <recommendedName>
        <fullName evidence="2">RanBD1 domain-containing protein</fullName>
    </recommendedName>
</protein>
<dbReference type="SMART" id="SM00160">
    <property type="entry name" value="RanBD"/>
    <property type="match status" value="1"/>
</dbReference>
<dbReference type="InterPro" id="IPR045255">
    <property type="entry name" value="RanBP1-like"/>
</dbReference>
<feature type="region of interest" description="Disordered" evidence="1">
    <location>
        <begin position="1"/>
        <end position="25"/>
    </location>
</feature>
<evidence type="ECO:0000259" key="2">
    <source>
        <dbReference type="PROSITE" id="PS50196"/>
    </source>
</evidence>
<dbReference type="SUPFAM" id="SSF50729">
    <property type="entry name" value="PH domain-like"/>
    <property type="match status" value="1"/>
</dbReference>
<dbReference type="Gene3D" id="2.30.29.30">
    <property type="entry name" value="Pleckstrin-homology domain (PH domain)/Phosphotyrosine-binding domain (PTB)"/>
    <property type="match status" value="1"/>
</dbReference>
<dbReference type="InterPro" id="IPR000156">
    <property type="entry name" value="Ran_bind_dom"/>
</dbReference>
<accession>A0A813IMT5</accession>
<feature type="compositionally biased region" description="Low complexity" evidence="1">
    <location>
        <begin position="46"/>
        <end position="63"/>
    </location>
</feature>
<sequence length="171" mass="18645">DEADASQEPEPEEELAVDEATGEEEEEVIFRSECKLWKLVRHPGPATTAEAGSGNGAAAETSSPSKAEDKGWKWIERGCGVVHVNRHRKTGAGRLVMRMRGILKVLLNTPVFPTTTYEKVGQKSVRFVGVHDQPSEKGEVVLSAFRVTLQSNDSQGKFLATLRELVSKSAA</sequence>
<evidence type="ECO:0000313" key="3">
    <source>
        <dbReference type="EMBL" id="CAE8656366.1"/>
    </source>
</evidence>
<dbReference type="PROSITE" id="PS50196">
    <property type="entry name" value="RANBD1"/>
    <property type="match status" value="1"/>
</dbReference>
<dbReference type="InterPro" id="IPR011993">
    <property type="entry name" value="PH-like_dom_sf"/>
</dbReference>
<comment type="caution">
    <text evidence="3">The sequence shown here is derived from an EMBL/GenBank/DDBJ whole genome shotgun (WGS) entry which is preliminary data.</text>
</comment>
<dbReference type="EMBL" id="CAJNNW010014233">
    <property type="protein sequence ID" value="CAE8656366.1"/>
    <property type="molecule type" value="Genomic_DNA"/>
</dbReference>
<reference evidence="3" key="1">
    <citation type="submission" date="2021-02" db="EMBL/GenBank/DDBJ databases">
        <authorList>
            <person name="Dougan E. K."/>
            <person name="Rhodes N."/>
            <person name="Thang M."/>
            <person name="Chan C."/>
        </authorList>
    </citation>
    <scope>NUCLEOTIDE SEQUENCE</scope>
</reference>
<dbReference type="Pfam" id="PF00638">
    <property type="entry name" value="Ran_BP1"/>
    <property type="match status" value="1"/>
</dbReference>
<feature type="non-terminal residue" evidence="3">
    <location>
        <position position="171"/>
    </location>
</feature>
<name>A0A813IMT5_POLGL</name>
<dbReference type="PANTHER" id="PTHR23138">
    <property type="entry name" value="RAN BINDING PROTEIN"/>
    <property type="match status" value="1"/>
</dbReference>